<gene>
    <name evidence="1" type="ORF">PYW08_011125</name>
</gene>
<keyword evidence="2" id="KW-1185">Reference proteome</keyword>
<dbReference type="Proteomes" id="UP001231649">
    <property type="component" value="Chromosome 29"/>
</dbReference>
<reference evidence="1" key="1">
    <citation type="submission" date="2023-03" db="EMBL/GenBank/DDBJ databases">
        <title>Chromosome-level genomes of two armyworms, Mythimna separata and Mythimna loreyi, provide insights into the biosynthesis and reception of sex pheromones.</title>
        <authorList>
            <person name="Zhao H."/>
        </authorList>
    </citation>
    <scope>NUCLEOTIDE SEQUENCE</scope>
    <source>
        <strain evidence="1">BeijingLab</strain>
    </source>
</reference>
<organism evidence="1 2">
    <name type="scientific">Mythimna loreyi</name>
    <dbReference type="NCBI Taxonomy" id="667449"/>
    <lineage>
        <taxon>Eukaryota</taxon>
        <taxon>Metazoa</taxon>
        <taxon>Ecdysozoa</taxon>
        <taxon>Arthropoda</taxon>
        <taxon>Hexapoda</taxon>
        <taxon>Insecta</taxon>
        <taxon>Pterygota</taxon>
        <taxon>Neoptera</taxon>
        <taxon>Endopterygota</taxon>
        <taxon>Lepidoptera</taxon>
        <taxon>Glossata</taxon>
        <taxon>Ditrysia</taxon>
        <taxon>Noctuoidea</taxon>
        <taxon>Noctuidae</taxon>
        <taxon>Noctuinae</taxon>
        <taxon>Hadenini</taxon>
        <taxon>Mythimna</taxon>
    </lineage>
</organism>
<accession>A0ACC2Q4C1</accession>
<sequence length="110" mass="12917">MLRVILEYIVAIDTSEKTCSYLLLENMAKKCFLCDSDDEIIDFNDETFKNCILKLAFRKKKNFKYNFVELSSASLQFVGYHTTCYKKVTVLNKKYNEEFLQFSAEYAVSI</sequence>
<name>A0ACC2Q4C1_9NEOP</name>
<evidence type="ECO:0000313" key="2">
    <source>
        <dbReference type="Proteomes" id="UP001231649"/>
    </source>
</evidence>
<comment type="caution">
    <text evidence="1">The sequence shown here is derived from an EMBL/GenBank/DDBJ whole genome shotgun (WGS) entry which is preliminary data.</text>
</comment>
<proteinExistence type="predicted"/>
<protein>
    <submittedName>
        <fullName evidence="1">Uncharacterized protein</fullName>
    </submittedName>
</protein>
<evidence type="ECO:0000313" key="1">
    <source>
        <dbReference type="EMBL" id="KAJ8706991.1"/>
    </source>
</evidence>
<dbReference type="EMBL" id="CM056805">
    <property type="protein sequence ID" value="KAJ8706991.1"/>
    <property type="molecule type" value="Genomic_DNA"/>
</dbReference>